<accession>A0A9P0D3F9</accession>
<dbReference type="OrthoDB" id="6753017at2759"/>
<dbReference type="Proteomes" id="UP001153636">
    <property type="component" value="Chromosome 7"/>
</dbReference>
<feature type="compositionally biased region" description="Basic and acidic residues" evidence="1">
    <location>
        <begin position="106"/>
        <end position="121"/>
    </location>
</feature>
<evidence type="ECO:0000256" key="1">
    <source>
        <dbReference type="SAM" id="MobiDB-lite"/>
    </source>
</evidence>
<proteinExistence type="predicted"/>
<name>A0A9P0D3F9_9CUCU</name>
<protein>
    <submittedName>
        <fullName evidence="2">Uncharacterized protein</fullName>
    </submittedName>
</protein>
<organism evidence="2 3">
    <name type="scientific">Psylliodes chrysocephalus</name>
    <dbReference type="NCBI Taxonomy" id="3402493"/>
    <lineage>
        <taxon>Eukaryota</taxon>
        <taxon>Metazoa</taxon>
        <taxon>Ecdysozoa</taxon>
        <taxon>Arthropoda</taxon>
        <taxon>Hexapoda</taxon>
        <taxon>Insecta</taxon>
        <taxon>Pterygota</taxon>
        <taxon>Neoptera</taxon>
        <taxon>Endopterygota</taxon>
        <taxon>Coleoptera</taxon>
        <taxon>Polyphaga</taxon>
        <taxon>Cucujiformia</taxon>
        <taxon>Chrysomeloidea</taxon>
        <taxon>Chrysomelidae</taxon>
        <taxon>Galerucinae</taxon>
        <taxon>Alticini</taxon>
        <taxon>Psylliodes</taxon>
    </lineage>
</organism>
<reference evidence="2" key="1">
    <citation type="submission" date="2022-01" db="EMBL/GenBank/DDBJ databases">
        <authorList>
            <person name="King R."/>
        </authorList>
    </citation>
    <scope>NUCLEOTIDE SEQUENCE</scope>
</reference>
<sequence length="128" mass="14599">MNNFKTCLGNQLNPEDWGWKLSDNILEPIQTILPPAPGKLINTIFCNYKKGCSAKCDCRRVGLCSPACTNCQNQSWPNVIDEDLCDIDEETADSSSVEQFIDIQQEEEKEKEAIEEDKTVEVEFEEYE</sequence>
<gene>
    <name evidence="2" type="ORF">PSYICH_LOCUS13206</name>
</gene>
<dbReference type="EMBL" id="OV651819">
    <property type="protein sequence ID" value="CAH1113220.1"/>
    <property type="molecule type" value="Genomic_DNA"/>
</dbReference>
<evidence type="ECO:0000313" key="3">
    <source>
        <dbReference type="Proteomes" id="UP001153636"/>
    </source>
</evidence>
<keyword evidence="3" id="KW-1185">Reference proteome</keyword>
<dbReference type="AlphaFoldDB" id="A0A9P0D3F9"/>
<evidence type="ECO:0000313" key="2">
    <source>
        <dbReference type="EMBL" id="CAH1113220.1"/>
    </source>
</evidence>
<feature type="region of interest" description="Disordered" evidence="1">
    <location>
        <begin position="106"/>
        <end position="128"/>
    </location>
</feature>